<dbReference type="Proteomes" id="UP000479000">
    <property type="component" value="Unassembled WGS sequence"/>
</dbReference>
<organism evidence="2 3">
    <name type="scientific">Nesidiocoris tenuis</name>
    <dbReference type="NCBI Taxonomy" id="355587"/>
    <lineage>
        <taxon>Eukaryota</taxon>
        <taxon>Metazoa</taxon>
        <taxon>Ecdysozoa</taxon>
        <taxon>Arthropoda</taxon>
        <taxon>Hexapoda</taxon>
        <taxon>Insecta</taxon>
        <taxon>Pterygota</taxon>
        <taxon>Neoptera</taxon>
        <taxon>Paraneoptera</taxon>
        <taxon>Hemiptera</taxon>
        <taxon>Heteroptera</taxon>
        <taxon>Panheteroptera</taxon>
        <taxon>Cimicomorpha</taxon>
        <taxon>Miridae</taxon>
        <taxon>Dicyphina</taxon>
        <taxon>Nesidiocoris</taxon>
    </lineage>
</organism>
<dbReference type="AlphaFoldDB" id="A0A6H5G242"/>
<feature type="compositionally biased region" description="Gly residues" evidence="1">
    <location>
        <begin position="40"/>
        <end position="49"/>
    </location>
</feature>
<evidence type="ECO:0000313" key="3">
    <source>
        <dbReference type="Proteomes" id="UP000479000"/>
    </source>
</evidence>
<dbReference type="EMBL" id="CADCXU010004537">
    <property type="protein sequence ID" value="CAA9996305.1"/>
    <property type="molecule type" value="Genomic_DNA"/>
</dbReference>
<evidence type="ECO:0000313" key="2">
    <source>
        <dbReference type="EMBL" id="CAA9996305.1"/>
    </source>
</evidence>
<accession>A0A6H5G242</accession>
<gene>
    <name evidence="2" type="ORF">NTEN_LOCUS2860</name>
</gene>
<sequence length="126" mass="13654">MSIADCDGVLFEPRGSQKLVVRNPIADWEEEEEEKMWMTTGGGLVAGGGRGRRPPPGRPSHGPVGPRARAPTSAGRLQRVLRQRGRPPVAEIFGTGRFSAVEMLFWTISRKSSPNSWTGVLNLGCA</sequence>
<name>A0A6H5G242_9HEMI</name>
<proteinExistence type="predicted"/>
<evidence type="ECO:0000256" key="1">
    <source>
        <dbReference type="SAM" id="MobiDB-lite"/>
    </source>
</evidence>
<protein>
    <submittedName>
        <fullName evidence="2">Uncharacterized protein</fullName>
    </submittedName>
</protein>
<keyword evidence="3" id="KW-1185">Reference proteome</keyword>
<feature type="region of interest" description="Disordered" evidence="1">
    <location>
        <begin position="32"/>
        <end position="81"/>
    </location>
</feature>
<reference evidence="2 3" key="1">
    <citation type="submission" date="2020-02" db="EMBL/GenBank/DDBJ databases">
        <authorList>
            <person name="Ferguson B K."/>
        </authorList>
    </citation>
    <scope>NUCLEOTIDE SEQUENCE [LARGE SCALE GENOMIC DNA]</scope>
</reference>